<feature type="region of interest" description="Disordered" evidence="1">
    <location>
        <begin position="22"/>
        <end position="49"/>
    </location>
</feature>
<dbReference type="EMBL" id="CAJVPK010000240">
    <property type="protein sequence ID" value="CAG8481097.1"/>
    <property type="molecule type" value="Genomic_DNA"/>
</dbReference>
<dbReference type="Proteomes" id="UP000789706">
    <property type="component" value="Unassembled WGS sequence"/>
</dbReference>
<evidence type="ECO:0000313" key="2">
    <source>
        <dbReference type="EMBL" id="CAG8481097.1"/>
    </source>
</evidence>
<name>A0A9N8W8Z1_9GLOM</name>
<dbReference type="AlphaFoldDB" id="A0A9N8W8Z1"/>
<evidence type="ECO:0000313" key="3">
    <source>
        <dbReference type="Proteomes" id="UP000789706"/>
    </source>
</evidence>
<gene>
    <name evidence="2" type="ORF">DEBURN_LOCUS3667</name>
</gene>
<feature type="compositionally biased region" description="Low complexity" evidence="1">
    <location>
        <begin position="24"/>
        <end position="38"/>
    </location>
</feature>
<sequence>MNYMETLLNLYDIQTMRFKRSVPTEESNSTSHSINHSIEPTSKISANASAQRRAAEAIKTVEQKIYKFE</sequence>
<proteinExistence type="predicted"/>
<evidence type="ECO:0000256" key="1">
    <source>
        <dbReference type="SAM" id="MobiDB-lite"/>
    </source>
</evidence>
<protein>
    <submittedName>
        <fullName evidence="2">9425_t:CDS:1</fullName>
    </submittedName>
</protein>
<comment type="caution">
    <text evidence="2">The sequence shown here is derived from an EMBL/GenBank/DDBJ whole genome shotgun (WGS) entry which is preliminary data.</text>
</comment>
<keyword evidence="3" id="KW-1185">Reference proteome</keyword>
<accession>A0A9N8W8Z1</accession>
<organism evidence="2 3">
    <name type="scientific">Diversispora eburnea</name>
    <dbReference type="NCBI Taxonomy" id="1213867"/>
    <lineage>
        <taxon>Eukaryota</taxon>
        <taxon>Fungi</taxon>
        <taxon>Fungi incertae sedis</taxon>
        <taxon>Mucoromycota</taxon>
        <taxon>Glomeromycotina</taxon>
        <taxon>Glomeromycetes</taxon>
        <taxon>Diversisporales</taxon>
        <taxon>Diversisporaceae</taxon>
        <taxon>Diversispora</taxon>
    </lineage>
</organism>
<reference evidence="2" key="1">
    <citation type="submission" date="2021-06" db="EMBL/GenBank/DDBJ databases">
        <authorList>
            <person name="Kallberg Y."/>
            <person name="Tangrot J."/>
            <person name="Rosling A."/>
        </authorList>
    </citation>
    <scope>NUCLEOTIDE SEQUENCE</scope>
    <source>
        <strain evidence="2">AZ414A</strain>
    </source>
</reference>